<keyword evidence="4 8" id="KW-0732">Signal</keyword>
<feature type="chain" id="PRO_5032465246" description="peptidylprolyl isomerase" evidence="8">
    <location>
        <begin position="23"/>
        <end position="268"/>
    </location>
</feature>
<comment type="similarity">
    <text evidence="2">Belongs to the PpiC/parvulin rotamase family.</text>
</comment>
<gene>
    <name evidence="10" type="ORF">HNQ59_000220</name>
</gene>
<dbReference type="Pfam" id="PF00639">
    <property type="entry name" value="Rotamase"/>
    <property type="match status" value="1"/>
</dbReference>
<organism evidence="10 11">
    <name type="scientific">Chitinivorax tropicus</name>
    <dbReference type="NCBI Taxonomy" id="714531"/>
    <lineage>
        <taxon>Bacteria</taxon>
        <taxon>Pseudomonadati</taxon>
        <taxon>Pseudomonadota</taxon>
        <taxon>Betaproteobacteria</taxon>
        <taxon>Chitinivorax</taxon>
    </lineage>
</organism>
<evidence type="ECO:0000256" key="3">
    <source>
        <dbReference type="ARBA" id="ARBA00013194"/>
    </source>
</evidence>
<sequence length="268" mass="29346">MKLTTRLIVAMTAGALAAAAVAEESKPANGNVAVVNGVAIPQAKLDAQLKVLAARGQKDSPELRNAVKDSLITGMLIEQEAAKKGLDKAPEVQAELEVARQGVLFRAFVQDYFKSHPVADAEIKAEYDKFKEQQSANGKEYRARHILVKEEKQAKDILAQLKKGAKFDQLASKLSEDKGSAAKGGDLDWSAPSNYVKPFADALVKLQKGQVTEEPVKSEFGYHIIKLEDARNTPVPSLDELKPQISQFLQQKQLENLMKDLRAKAKVE</sequence>
<evidence type="ECO:0000256" key="6">
    <source>
        <dbReference type="ARBA" id="ARBA00023235"/>
    </source>
</evidence>
<dbReference type="EC" id="5.2.1.8" evidence="3"/>
<feature type="domain" description="PpiC" evidence="9">
    <location>
        <begin position="138"/>
        <end position="229"/>
    </location>
</feature>
<evidence type="ECO:0000256" key="7">
    <source>
        <dbReference type="PROSITE-ProRule" id="PRU00278"/>
    </source>
</evidence>
<evidence type="ECO:0000256" key="4">
    <source>
        <dbReference type="ARBA" id="ARBA00022729"/>
    </source>
</evidence>
<keyword evidence="6 7" id="KW-0413">Isomerase</keyword>
<protein>
    <recommendedName>
        <fullName evidence="3">peptidylprolyl isomerase</fullName>
        <ecNumber evidence="3">5.2.1.8</ecNumber>
    </recommendedName>
</protein>
<accession>A0A840ME52</accession>
<dbReference type="InterPro" id="IPR046357">
    <property type="entry name" value="PPIase_dom_sf"/>
</dbReference>
<comment type="catalytic activity">
    <reaction evidence="1">
        <text>[protein]-peptidylproline (omega=180) = [protein]-peptidylproline (omega=0)</text>
        <dbReference type="Rhea" id="RHEA:16237"/>
        <dbReference type="Rhea" id="RHEA-COMP:10747"/>
        <dbReference type="Rhea" id="RHEA-COMP:10748"/>
        <dbReference type="ChEBI" id="CHEBI:83833"/>
        <dbReference type="ChEBI" id="CHEBI:83834"/>
        <dbReference type="EC" id="5.2.1.8"/>
    </reaction>
</comment>
<keyword evidence="11" id="KW-1185">Reference proteome</keyword>
<reference evidence="10 11" key="1">
    <citation type="submission" date="2020-08" db="EMBL/GenBank/DDBJ databases">
        <title>Genomic Encyclopedia of Type Strains, Phase IV (KMG-IV): sequencing the most valuable type-strain genomes for metagenomic binning, comparative biology and taxonomic classification.</title>
        <authorList>
            <person name="Goeker M."/>
        </authorList>
    </citation>
    <scope>NUCLEOTIDE SEQUENCE [LARGE SCALE GENOMIC DNA]</scope>
    <source>
        <strain evidence="10 11">DSM 27165</strain>
    </source>
</reference>
<dbReference type="Proteomes" id="UP000575898">
    <property type="component" value="Unassembled WGS sequence"/>
</dbReference>
<evidence type="ECO:0000256" key="5">
    <source>
        <dbReference type="ARBA" id="ARBA00023110"/>
    </source>
</evidence>
<evidence type="ECO:0000256" key="1">
    <source>
        <dbReference type="ARBA" id="ARBA00000971"/>
    </source>
</evidence>
<dbReference type="RefSeq" id="WP_281397155.1">
    <property type="nucleotide sequence ID" value="NZ_JACHHY010000001.1"/>
</dbReference>
<comment type="caution">
    <text evidence="10">The sequence shown here is derived from an EMBL/GenBank/DDBJ whole genome shotgun (WGS) entry which is preliminary data.</text>
</comment>
<dbReference type="PROSITE" id="PS50198">
    <property type="entry name" value="PPIC_PPIASE_2"/>
    <property type="match status" value="1"/>
</dbReference>
<dbReference type="Gene3D" id="3.10.50.40">
    <property type="match status" value="1"/>
</dbReference>
<dbReference type="AlphaFoldDB" id="A0A840ME52"/>
<dbReference type="EMBL" id="JACHHY010000001">
    <property type="protein sequence ID" value="MBB5016958.1"/>
    <property type="molecule type" value="Genomic_DNA"/>
</dbReference>
<evidence type="ECO:0000259" key="9">
    <source>
        <dbReference type="PROSITE" id="PS50198"/>
    </source>
</evidence>
<feature type="signal peptide" evidence="8">
    <location>
        <begin position="1"/>
        <end position="22"/>
    </location>
</feature>
<dbReference type="InterPro" id="IPR000297">
    <property type="entry name" value="PPIase_PpiC"/>
</dbReference>
<dbReference type="GO" id="GO:0003755">
    <property type="term" value="F:peptidyl-prolyl cis-trans isomerase activity"/>
    <property type="evidence" value="ECO:0007669"/>
    <property type="project" value="UniProtKB-KW"/>
</dbReference>
<evidence type="ECO:0000313" key="10">
    <source>
        <dbReference type="EMBL" id="MBB5016958.1"/>
    </source>
</evidence>
<dbReference type="SUPFAM" id="SSF54534">
    <property type="entry name" value="FKBP-like"/>
    <property type="match status" value="1"/>
</dbReference>
<evidence type="ECO:0000256" key="8">
    <source>
        <dbReference type="SAM" id="SignalP"/>
    </source>
</evidence>
<name>A0A840ME52_9PROT</name>
<dbReference type="Gene3D" id="1.10.8.1040">
    <property type="match status" value="1"/>
</dbReference>
<evidence type="ECO:0000313" key="11">
    <source>
        <dbReference type="Proteomes" id="UP000575898"/>
    </source>
</evidence>
<dbReference type="PANTHER" id="PTHR47245:SF1">
    <property type="entry name" value="FOLDASE PROTEIN PRSA"/>
    <property type="match status" value="1"/>
</dbReference>
<dbReference type="InterPro" id="IPR050245">
    <property type="entry name" value="PrsA_foldase"/>
</dbReference>
<dbReference type="PANTHER" id="PTHR47245">
    <property type="entry name" value="PEPTIDYLPROLYL ISOMERASE"/>
    <property type="match status" value="1"/>
</dbReference>
<keyword evidence="5 7" id="KW-0697">Rotamase</keyword>
<evidence type="ECO:0000256" key="2">
    <source>
        <dbReference type="ARBA" id="ARBA00007656"/>
    </source>
</evidence>
<proteinExistence type="inferred from homology"/>